<evidence type="ECO:0000259" key="4">
    <source>
        <dbReference type="PROSITE" id="PS51194"/>
    </source>
</evidence>
<evidence type="ECO:0008006" key="7">
    <source>
        <dbReference type="Google" id="ProtNLM"/>
    </source>
</evidence>
<evidence type="ECO:0000313" key="5">
    <source>
        <dbReference type="EMBL" id="CAB3648068.1"/>
    </source>
</evidence>
<feature type="domain" description="Helicase C-terminal" evidence="4">
    <location>
        <begin position="1015"/>
        <end position="1168"/>
    </location>
</feature>
<dbReference type="EMBL" id="CADIJX010000003">
    <property type="protein sequence ID" value="CAB3648068.1"/>
    <property type="molecule type" value="Genomic_DNA"/>
</dbReference>
<dbReference type="GO" id="GO:0043138">
    <property type="term" value="F:3'-5' DNA helicase activity"/>
    <property type="evidence" value="ECO:0007669"/>
    <property type="project" value="TreeGrafter"/>
</dbReference>
<keyword evidence="1" id="KW-0547">Nucleotide-binding</keyword>
<dbReference type="RefSeq" id="WP_175174926.1">
    <property type="nucleotide sequence ID" value="NZ_CADIJX010000003.1"/>
</dbReference>
<dbReference type="GO" id="GO:0005524">
    <property type="term" value="F:ATP binding"/>
    <property type="evidence" value="ECO:0007669"/>
    <property type="project" value="UniProtKB-KW"/>
</dbReference>
<name>A0A6S6ZH65_9BURK</name>
<dbReference type="PANTHER" id="PTHR47957">
    <property type="entry name" value="ATP-DEPENDENT HELICASE HRQ1"/>
    <property type="match status" value="1"/>
</dbReference>
<reference evidence="5 6" key="1">
    <citation type="submission" date="2020-04" db="EMBL/GenBank/DDBJ databases">
        <authorList>
            <person name="De Canck E."/>
        </authorList>
    </citation>
    <scope>NUCLEOTIDE SEQUENCE [LARGE SCALE GENOMIC DNA]</scope>
    <source>
        <strain evidence="5 6">LMG 3431</strain>
    </source>
</reference>
<evidence type="ECO:0000256" key="2">
    <source>
        <dbReference type="ARBA" id="ARBA00022840"/>
    </source>
</evidence>
<organism evidence="5 6">
    <name type="scientific">Achromobacter pestifer</name>
    <dbReference type="NCBI Taxonomy" id="1353889"/>
    <lineage>
        <taxon>Bacteria</taxon>
        <taxon>Pseudomonadati</taxon>
        <taxon>Pseudomonadota</taxon>
        <taxon>Betaproteobacteria</taxon>
        <taxon>Burkholderiales</taxon>
        <taxon>Alcaligenaceae</taxon>
        <taxon>Achromobacter</taxon>
    </lineage>
</organism>
<dbReference type="GO" id="GO:0003676">
    <property type="term" value="F:nucleic acid binding"/>
    <property type="evidence" value="ECO:0007669"/>
    <property type="project" value="InterPro"/>
</dbReference>
<gene>
    <name evidence="5" type="ORF">LMG3431_02625</name>
</gene>
<proteinExistence type="predicted"/>
<evidence type="ECO:0000256" key="1">
    <source>
        <dbReference type="ARBA" id="ARBA00022741"/>
    </source>
</evidence>
<sequence>MSDPKTYSARAVFDGMKGTLHRYLEAQYHIWDESLIEGRKRLLESEGVTFQEPRIEGTPFYVAGSTYAQMKIPSPAKAVLELAAGQAGAGIPERPYKHQADALESFLGRGEEIIVATGTGSGKTECFLMPILGSLAVESSERPDSWRNPGCRALLLYPMNALVNDQLSRLRRLMGQPDIAEHIRGSRPGRATFGMYTSRTPYPGVTSRARDQSRLRPLVQHAYLDLPAEAKERLDQEGKWPVKDLDAFAASSFVTGANDSEMLSRGEMQARCPDLLVTNYSMLEYMLLRPIERSIFDQTAAWLAADQSNYFTVVLDEAHMYRGSGGAEVAYLLRRLHARLGISRDRVRYILTSASLGKTAEAVTRMKAFSADLSGLTAGQREFTLIRGEQLTKSGDRPATKKEAAALARFDIAALHESALDPGKAIEGFGALLKALGQEAEMVAGGDQAALRHGVYQWLQSFGPAALVANLVTAHPQKLRAVAALAFPGALDAEAAIEATLALMSFAKEQNSGRVFAPVRSHLFFRGIAGIYACTDPRCSSKDSSVPSGRLGKLYSEPMLRCECGARVYEVLTHRDCGAAFIRGFVQDQFGMFLWHQPSSGLWGTGGLMEAHFLVEIDRRATGAHGRMEGSQVWLHTATGRLVQAPPAAAELDQYLALVRPDGPVPISGQQALSFNRECPVCTRRWQAGSTKIMDLATKGEAPFAQLIRTQVELQPITQRKTDSSPNGGRKSLLFSDGRQKAARLARDIPREIENDVFRQLLLLASRELRGLGREATLGDHMYVALLHVLAKNALLLFDGADRERLQRDVLDHRRHYLGELRDALEESPPAKPPRFSSLLLRHLGSPFYSLSALTLAHVVPIARVRRQILLELQGINEANLRAVWTAWIQSFASDFAVDADLPQGVRSQAAGYPIGGGLDRNGGFSARQQAFLRARLPELDRIFDTLTATLCQAHPGRPGFFVVPGRLALEFASDQHDWHQCGQCATVSPVEWWGHCPNCLANGVTAVRPGATQYLRARKAFFRDPVNDILEGKTSPFNLSVEEHTAQLSYRDIDDSTTTIEEFERRFRDILVERNDTSIDVLSSTTTMEVGIDIGSLVAVGLRNVPPLRQNYQQRAGRAGRRGSAVSTVVTYAQNSPHDNHYFANPEPIISGEPTLPGVDTANPKIVERHIRAQLIQAYFHSQPFNSASGDVFSVLGETMHFYGGTGPFSLPAFVEWLSGSQAAQACYSAMGQWLPASFNKSPAEVANEFVAWLERARPRNAQELDPADEKLIEFLFAKGFLPSYAFPRDLCALQIEWLERRGNFTQPKILQRPQQGLNVALSEYAPGRLVVVDKKTYRVGTVAANGSTAVVDRAERLFVERRYYVHCPECNYTSGFRLTEPESEQCPLCRTAVLQAASVIEPQVVFPEGRGEVDEFDDEQTFTNATSAQLSVPAGSPAFDLRRLGIHCHIGSARDQQLVMVNKGEADAGQYPGFLICNRCGKAESNPQRVGPHDRDYFLSTRGTGRCTGHFEQVYLGYGFASDVLIVRLPLSRPLRFDPLITTEREPISNALQSLAEAFVLAASQELDIDIREINAGFRFVRVGEEHFADIFVYDTLSGGAGYATQAGELFEAIMARAEVLLSRCTCSASCDKCLRHYGNRFHHSILDRRLALDLLRYARDGYIPAAPSHDEQRSTLQPLKDMMLLAGWSEEPSATAPYAVAHLGRHVQFFSFPSLVDPTHYGFASGANRRAFSAFELARDLPGAYGEVT</sequence>
<dbReference type="InterPro" id="IPR014001">
    <property type="entry name" value="Helicase_ATP-bd"/>
</dbReference>
<keyword evidence="6" id="KW-1185">Reference proteome</keyword>
<keyword evidence="2" id="KW-0067">ATP-binding</keyword>
<dbReference type="InterPro" id="IPR011545">
    <property type="entry name" value="DEAD/DEAH_box_helicase_dom"/>
</dbReference>
<dbReference type="PANTHER" id="PTHR47957:SF3">
    <property type="entry name" value="ATP-DEPENDENT HELICASE HRQ1"/>
    <property type="match status" value="1"/>
</dbReference>
<dbReference type="SMART" id="SM00487">
    <property type="entry name" value="DEXDc"/>
    <property type="match status" value="1"/>
</dbReference>
<dbReference type="GO" id="GO:0006289">
    <property type="term" value="P:nucleotide-excision repair"/>
    <property type="evidence" value="ECO:0007669"/>
    <property type="project" value="TreeGrafter"/>
</dbReference>
<dbReference type="SMART" id="SM00490">
    <property type="entry name" value="HELICc"/>
    <property type="match status" value="1"/>
</dbReference>
<protein>
    <recommendedName>
        <fullName evidence="7">DEAD/DEAH box helicase</fullName>
    </recommendedName>
</protein>
<dbReference type="InterPro" id="IPR027417">
    <property type="entry name" value="P-loop_NTPase"/>
</dbReference>
<evidence type="ECO:0000259" key="3">
    <source>
        <dbReference type="PROSITE" id="PS51192"/>
    </source>
</evidence>
<dbReference type="Pfam" id="PF09369">
    <property type="entry name" value="MZB"/>
    <property type="match status" value="1"/>
</dbReference>
<dbReference type="PROSITE" id="PS51192">
    <property type="entry name" value="HELICASE_ATP_BIND_1"/>
    <property type="match status" value="1"/>
</dbReference>
<dbReference type="GO" id="GO:0036297">
    <property type="term" value="P:interstrand cross-link repair"/>
    <property type="evidence" value="ECO:0007669"/>
    <property type="project" value="TreeGrafter"/>
</dbReference>
<dbReference type="Proteomes" id="UP000494108">
    <property type="component" value="Unassembled WGS sequence"/>
</dbReference>
<dbReference type="Pfam" id="PF00271">
    <property type="entry name" value="Helicase_C"/>
    <property type="match status" value="1"/>
</dbReference>
<dbReference type="InterPro" id="IPR001650">
    <property type="entry name" value="Helicase_C-like"/>
</dbReference>
<dbReference type="Gene3D" id="3.40.50.300">
    <property type="entry name" value="P-loop containing nucleotide triphosphate hydrolases"/>
    <property type="match status" value="2"/>
</dbReference>
<accession>A0A6S6ZH65</accession>
<feature type="domain" description="Helicase ATP-binding" evidence="3">
    <location>
        <begin position="104"/>
        <end position="374"/>
    </location>
</feature>
<dbReference type="SUPFAM" id="SSF52540">
    <property type="entry name" value="P-loop containing nucleoside triphosphate hydrolases"/>
    <property type="match status" value="2"/>
</dbReference>
<dbReference type="Pfam" id="PF00270">
    <property type="entry name" value="DEAD"/>
    <property type="match status" value="1"/>
</dbReference>
<evidence type="ECO:0000313" key="6">
    <source>
        <dbReference type="Proteomes" id="UP000494108"/>
    </source>
</evidence>
<dbReference type="InterPro" id="IPR018973">
    <property type="entry name" value="MZB"/>
</dbReference>
<dbReference type="PROSITE" id="PS51194">
    <property type="entry name" value="HELICASE_CTER"/>
    <property type="match status" value="1"/>
</dbReference>